<dbReference type="PRINTS" id="PR00783">
    <property type="entry name" value="MINTRINSICP"/>
</dbReference>
<comment type="caution">
    <text evidence="7">The sequence shown here is derived from an EMBL/GenBank/DDBJ whole genome shotgun (WGS) entry which is preliminary data.</text>
</comment>
<feature type="transmembrane region" description="Helical" evidence="6">
    <location>
        <begin position="124"/>
        <end position="144"/>
    </location>
</feature>
<protein>
    <submittedName>
        <fullName evidence="7">Aquaporin</fullName>
    </submittedName>
</protein>
<sequence length="226" mass="23280">MTFPLVKRMTAEALGTGFLVATVVGSGIMADKLAGGNTALALLGNTLPTGAILIVLILTLAPISGAHFNPAVSLVESFMGGLPWRELAPYVTAQIAGGCLGTLTAHGMFDLALIQASATARTGVAQWFAEFVATFGLLMTIHAVVRFRIGAIPFAVGLYITAAYWFTSSTSFANPAVTIARGLTATFAGIAPASVPAFILAQLLGGLTAMALTKWLLDSNPRSPSP</sequence>
<feature type="transmembrane region" description="Helical" evidence="6">
    <location>
        <begin position="187"/>
        <end position="212"/>
    </location>
</feature>
<dbReference type="Gene3D" id="1.20.1080.10">
    <property type="entry name" value="Glycerol uptake facilitator protein"/>
    <property type="match status" value="2"/>
</dbReference>
<feature type="transmembrane region" description="Helical" evidence="6">
    <location>
        <begin position="87"/>
        <end position="109"/>
    </location>
</feature>
<evidence type="ECO:0000256" key="1">
    <source>
        <dbReference type="ARBA" id="ARBA00004141"/>
    </source>
</evidence>
<comment type="subcellular location">
    <subcellularLocation>
        <location evidence="1">Membrane</location>
        <topology evidence="1">Multi-pass membrane protein</topology>
    </subcellularLocation>
</comment>
<gene>
    <name evidence="7" type="ORF">ACETIH_01335</name>
</gene>
<evidence type="ECO:0000256" key="5">
    <source>
        <dbReference type="RuleBase" id="RU000477"/>
    </source>
</evidence>
<dbReference type="SUPFAM" id="SSF81338">
    <property type="entry name" value="Aquaporin-like"/>
    <property type="match status" value="1"/>
</dbReference>
<dbReference type="EMBL" id="JBHOMY010000003">
    <property type="protein sequence ID" value="MFC1455407.1"/>
    <property type="molecule type" value="Genomic_DNA"/>
</dbReference>
<proteinExistence type="inferred from homology"/>
<evidence type="ECO:0000313" key="8">
    <source>
        <dbReference type="Proteomes" id="UP001593940"/>
    </source>
</evidence>
<evidence type="ECO:0000313" key="7">
    <source>
        <dbReference type="EMBL" id="MFC1455407.1"/>
    </source>
</evidence>
<dbReference type="Pfam" id="PF00230">
    <property type="entry name" value="MIP"/>
    <property type="match status" value="1"/>
</dbReference>
<dbReference type="Proteomes" id="UP001593940">
    <property type="component" value="Unassembled WGS sequence"/>
</dbReference>
<keyword evidence="5" id="KW-0813">Transport</keyword>
<feature type="transmembrane region" description="Helical" evidence="6">
    <location>
        <begin position="46"/>
        <end position="66"/>
    </location>
</feature>
<name>A0ABV6Y2A7_9HYPH</name>
<dbReference type="InterPro" id="IPR034294">
    <property type="entry name" value="Aquaporin_transptr"/>
</dbReference>
<keyword evidence="8" id="KW-1185">Reference proteome</keyword>
<keyword evidence="4 6" id="KW-0472">Membrane</keyword>
<feature type="transmembrane region" description="Helical" evidence="6">
    <location>
        <begin position="151"/>
        <end position="167"/>
    </location>
</feature>
<keyword evidence="3 6" id="KW-1133">Transmembrane helix</keyword>
<evidence type="ECO:0000256" key="4">
    <source>
        <dbReference type="ARBA" id="ARBA00023136"/>
    </source>
</evidence>
<dbReference type="RefSeq" id="WP_377028653.1">
    <property type="nucleotide sequence ID" value="NZ_JBHOMY010000003.1"/>
</dbReference>
<dbReference type="InterPro" id="IPR000425">
    <property type="entry name" value="MIP"/>
</dbReference>
<dbReference type="InterPro" id="IPR023271">
    <property type="entry name" value="Aquaporin-like"/>
</dbReference>
<accession>A0ABV6Y2A7</accession>
<comment type="similarity">
    <text evidence="5">Belongs to the MIP/aquaporin (TC 1.A.8) family.</text>
</comment>
<reference evidence="7 8" key="1">
    <citation type="submission" date="2024-09" db="EMBL/GenBank/DDBJ databases">
        <title>Nodulacao em especies de Leguminosae Basais da Amazonia e Caracterizacao dos Rizobios e Bacterias Associadas aos Nodulos.</title>
        <authorList>
            <person name="Jambeiro I.C.A."/>
            <person name="Lopes I.S."/>
            <person name="Aguiar E.R.G.R."/>
            <person name="Santos A.F.J."/>
            <person name="Dos Santos J.M.F."/>
            <person name="Gross E."/>
        </authorList>
    </citation>
    <scope>NUCLEOTIDE SEQUENCE [LARGE SCALE GENOMIC DNA]</scope>
    <source>
        <strain evidence="7 8">BRUESC1165</strain>
    </source>
</reference>
<keyword evidence="2 5" id="KW-0812">Transmembrane</keyword>
<dbReference type="PANTHER" id="PTHR45724">
    <property type="entry name" value="AQUAPORIN NIP2-1"/>
    <property type="match status" value="1"/>
</dbReference>
<organism evidence="7 8">
    <name type="scientific">Microvirga arabica</name>
    <dbReference type="NCBI Taxonomy" id="1128671"/>
    <lineage>
        <taxon>Bacteria</taxon>
        <taxon>Pseudomonadati</taxon>
        <taxon>Pseudomonadota</taxon>
        <taxon>Alphaproteobacteria</taxon>
        <taxon>Hyphomicrobiales</taxon>
        <taxon>Methylobacteriaceae</taxon>
        <taxon>Microvirga</taxon>
    </lineage>
</organism>
<dbReference type="PANTHER" id="PTHR45724:SF55">
    <property type="entry name" value="AQUAPORIN NIP3-2"/>
    <property type="match status" value="1"/>
</dbReference>
<evidence type="ECO:0000256" key="2">
    <source>
        <dbReference type="ARBA" id="ARBA00022692"/>
    </source>
</evidence>
<evidence type="ECO:0000256" key="3">
    <source>
        <dbReference type="ARBA" id="ARBA00022989"/>
    </source>
</evidence>
<evidence type="ECO:0000256" key="6">
    <source>
        <dbReference type="SAM" id="Phobius"/>
    </source>
</evidence>